<organism evidence="4 5">
    <name type="scientific">Elizabethkingia anophelis NUHP1</name>
    <dbReference type="NCBI Taxonomy" id="1338011"/>
    <lineage>
        <taxon>Bacteria</taxon>
        <taxon>Pseudomonadati</taxon>
        <taxon>Bacteroidota</taxon>
        <taxon>Flavobacteriia</taxon>
        <taxon>Flavobacteriales</taxon>
        <taxon>Weeksellaceae</taxon>
        <taxon>Elizabethkingia</taxon>
    </lineage>
</organism>
<accession>A0A077EEC3</accession>
<dbReference type="InterPro" id="IPR044672">
    <property type="entry name" value="MOCS2A"/>
</dbReference>
<dbReference type="GO" id="GO:0000166">
    <property type="term" value="F:nucleotide binding"/>
    <property type="evidence" value="ECO:0007669"/>
    <property type="project" value="UniProtKB-KW"/>
</dbReference>
<reference evidence="4" key="2">
    <citation type="journal article" date="2015" name="Genome Biol. Evol.">
        <title>Complete Genome Sequence and Transcriptomic Analysis of the Novel Pathogen Elizabethkingia anophelis in Response to Oxidative Stress.</title>
        <authorList>
            <person name="Li Y."/>
            <person name="Liu Y."/>
            <person name="Chew S.C."/>
            <person name="Tay M."/>
            <person name="Salido M.M."/>
            <person name="Teo J."/>
            <person name="Lauro F.M."/>
            <person name="Givskov M."/>
            <person name="Yang L."/>
        </authorList>
    </citation>
    <scope>NUCLEOTIDE SEQUENCE</scope>
    <source>
        <strain evidence="4">NUHP1</strain>
    </source>
</reference>
<evidence type="ECO:0000256" key="1">
    <source>
        <dbReference type="ARBA" id="ARBA00022741"/>
    </source>
</evidence>
<evidence type="ECO:0000256" key="3">
    <source>
        <dbReference type="ARBA" id="ARBA00024247"/>
    </source>
</evidence>
<reference evidence="4" key="1">
    <citation type="journal article" date="2013" name="Lancet">
        <title>First case of E anophelis outbreak in an intensive-care unit.</title>
        <authorList>
            <person name="Teo J."/>
            <person name="Tan S.Y."/>
            <person name="Tay M."/>
            <person name="Ding Y."/>
            <person name="Kjelleberg S."/>
            <person name="Givskov M."/>
            <person name="Lin R.T."/>
            <person name="Yang L."/>
        </authorList>
    </citation>
    <scope>NUCLEOTIDE SEQUENCE [LARGE SCALE GENOMIC DNA]</scope>
    <source>
        <strain evidence="4">NUHP1</strain>
    </source>
</reference>
<name>A0A077EEC3_9FLAO</name>
<protein>
    <recommendedName>
        <fullName evidence="3">Molybdopterin synthase sulfur carrier subunit</fullName>
    </recommendedName>
</protein>
<dbReference type="EMBL" id="CP007547">
    <property type="protein sequence ID" value="AIL45911.1"/>
    <property type="molecule type" value="Genomic_DNA"/>
</dbReference>
<dbReference type="PANTHER" id="PTHR33359">
    <property type="entry name" value="MOLYBDOPTERIN SYNTHASE SULFUR CARRIER SUBUNIT"/>
    <property type="match status" value="1"/>
</dbReference>
<evidence type="ECO:0000313" key="4">
    <source>
        <dbReference type="EMBL" id="AIL45911.1"/>
    </source>
</evidence>
<evidence type="ECO:0000313" key="5">
    <source>
        <dbReference type="Proteomes" id="UP000028933"/>
    </source>
</evidence>
<dbReference type="CDD" id="cd00754">
    <property type="entry name" value="Ubl_MoaD"/>
    <property type="match status" value="1"/>
</dbReference>
<dbReference type="HOGENOM" id="CLU_114601_4_1_10"/>
<dbReference type="RefSeq" id="WP_024564279.1">
    <property type="nucleotide sequence ID" value="NZ_CP007547.1"/>
</dbReference>
<gene>
    <name evidence="4" type="ORF">BD94_2136</name>
</gene>
<keyword evidence="1" id="KW-0547">Nucleotide-binding</keyword>
<dbReference type="AlphaFoldDB" id="A0A077EEC3"/>
<dbReference type="Gene3D" id="3.10.20.30">
    <property type="match status" value="1"/>
</dbReference>
<dbReference type="Proteomes" id="UP000028933">
    <property type="component" value="Chromosome"/>
</dbReference>
<dbReference type="Pfam" id="PF02597">
    <property type="entry name" value="ThiS"/>
    <property type="match status" value="1"/>
</dbReference>
<dbReference type="KEGG" id="eao:BD94_2136"/>
<dbReference type="GO" id="GO:0006777">
    <property type="term" value="P:Mo-molybdopterin cofactor biosynthetic process"/>
    <property type="evidence" value="ECO:0007669"/>
    <property type="project" value="InterPro"/>
</dbReference>
<evidence type="ECO:0000256" key="2">
    <source>
        <dbReference type="ARBA" id="ARBA00024200"/>
    </source>
</evidence>
<dbReference type="UniPathway" id="UPA00344"/>
<dbReference type="InterPro" id="IPR003749">
    <property type="entry name" value="ThiS/MoaD-like"/>
</dbReference>
<dbReference type="STRING" id="1338011.BD94_2136"/>
<dbReference type="InterPro" id="IPR016155">
    <property type="entry name" value="Mopterin_synth/thiamin_S_b"/>
</dbReference>
<dbReference type="GO" id="GO:1990133">
    <property type="term" value="C:molybdopterin adenylyltransferase complex"/>
    <property type="evidence" value="ECO:0007669"/>
    <property type="project" value="TreeGrafter"/>
</dbReference>
<dbReference type="PANTHER" id="PTHR33359:SF1">
    <property type="entry name" value="MOLYBDOPTERIN SYNTHASE SULFUR CARRIER SUBUNIT"/>
    <property type="match status" value="1"/>
</dbReference>
<sequence length="80" mass="8825">MKLKILAFGIAKDILGGTEKEIDLAEGTTVQHLKVKLEDEYAELKRLKSYFIAVDDEYAENDQVITCTNEIAIIPPVSGG</sequence>
<dbReference type="eggNOG" id="COG1977">
    <property type="taxonomic scope" value="Bacteria"/>
</dbReference>
<dbReference type="SUPFAM" id="SSF54285">
    <property type="entry name" value="MoaD/ThiS"/>
    <property type="match status" value="1"/>
</dbReference>
<comment type="similarity">
    <text evidence="2">Belongs to the MoaD family.</text>
</comment>
<dbReference type="InterPro" id="IPR012675">
    <property type="entry name" value="Beta-grasp_dom_sf"/>
</dbReference>
<proteinExistence type="inferred from homology"/>